<dbReference type="RefSeq" id="WP_073135730.1">
    <property type="nucleotide sequence ID" value="NZ_FQZF01000015.1"/>
</dbReference>
<dbReference type="STRING" id="198092.SAMN02745194_02801"/>
<dbReference type="EMBL" id="FQZF01000015">
    <property type="protein sequence ID" value="SHJ53311.1"/>
    <property type="molecule type" value="Genomic_DNA"/>
</dbReference>
<organism evidence="2 3">
    <name type="scientific">Muricoccus roseus</name>
    <dbReference type="NCBI Taxonomy" id="198092"/>
    <lineage>
        <taxon>Bacteria</taxon>
        <taxon>Pseudomonadati</taxon>
        <taxon>Pseudomonadota</taxon>
        <taxon>Alphaproteobacteria</taxon>
        <taxon>Acetobacterales</taxon>
        <taxon>Roseomonadaceae</taxon>
        <taxon>Muricoccus</taxon>
    </lineage>
</organism>
<evidence type="ECO:0000256" key="1">
    <source>
        <dbReference type="SAM" id="MobiDB-lite"/>
    </source>
</evidence>
<accession>A0A1M6K2V9</accession>
<sequence>MSDSLAEAAARLEAAVERLARVAAGVAARPPVQAAGVPMEEVAALSARLEATIARLRAALPDGADLPDGPEGDETGLPEEGEEPGDVPRRAEEG</sequence>
<protein>
    <submittedName>
        <fullName evidence="2">Uncharacterized protein</fullName>
    </submittedName>
</protein>
<reference evidence="2 3" key="1">
    <citation type="submission" date="2016-11" db="EMBL/GenBank/DDBJ databases">
        <authorList>
            <person name="Jaros S."/>
            <person name="Januszkiewicz K."/>
            <person name="Wedrychowicz H."/>
        </authorList>
    </citation>
    <scope>NUCLEOTIDE SEQUENCE [LARGE SCALE GENOMIC DNA]</scope>
    <source>
        <strain evidence="2 3">DSM 14916</strain>
    </source>
</reference>
<dbReference type="Proteomes" id="UP000184387">
    <property type="component" value="Unassembled WGS sequence"/>
</dbReference>
<dbReference type="AlphaFoldDB" id="A0A1M6K2V9"/>
<feature type="region of interest" description="Disordered" evidence="1">
    <location>
        <begin position="60"/>
        <end position="94"/>
    </location>
</feature>
<evidence type="ECO:0000313" key="2">
    <source>
        <dbReference type="EMBL" id="SHJ53311.1"/>
    </source>
</evidence>
<evidence type="ECO:0000313" key="3">
    <source>
        <dbReference type="Proteomes" id="UP000184387"/>
    </source>
</evidence>
<gene>
    <name evidence="2" type="ORF">SAMN02745194_02801</name>
</gene>
<feature type="compositionally biased region" description="Acidic residues" evidence="1">
    <location>
        <begin position="68"/>
        <end position="85"/>
    </location>
</feature>
<proteinExistence type="predicted"/>
<keyword evidence="3" id="KW-1185">Reference proteome</keyword>
<name>A0A1M6K2V9_9PROT</name>